<keyword evidence="5 9" id="KW-0805">Transcription regulation</keyword>
<dbReference type="PANTHER" id="PTHR13152">
    <property type="entry name" value="TFIIH, POLYPEPTIDE 4"/>
    <property type="match status" value="1"/>
</dbReference>
<dbReference type="NCBIfam" id="TIGR00625">
    <property type="entry name" value="tfb2"/>
    <property type="match status" value="1"/>
</dbReference>
<comment type="function">
    <text evidence="1">Component of the general transcription and DNA repair factor IIH (TFIIH) core complex, which is involved in general and transcription-coupled nucleotide excision repair (NER) of damaged DNA and, when complexed to TFIIK, in RNA transcription by RNA polymerase II. In NER, TFIIH acts by opening DNA around the lesion to allow the excision of the damaged oligonucleotide and its replacement by a new DNA fragment. In transcription, TFIIH has an essential role in transcription initiation. When the pre-initiation complex (PIC) has been established, TFIIH is required for promoter opening and promoter escape. Phosphorylation of the C-terminal tail (CTD) of the largest subunit of RNA polymerase II by the kinase module TFIIK controls the initiation of transcription.</text>
</comment>
<reference evidence="12" key="1">
    <citation type="journal article" date="2020" name="Stud. Mycol.">
        <title>101 Dothideomycetes genomes: a test case for predicting lifestyles and emergence of pathogens.</title>
        <authorList>
            <person name="Haridas S."/>
            <person name="Albert R."/>
            <person name="Binder M."/>
            <person name="Bloem J."/>
            <person name="Labutti K."/>
            <person name="Salamov A."/>
            <person name="Andreopoulos B."/>
            <person name="Baker S."/>
            <person name="Barry K."/>
            <person name="Bills G."/>
            <person name="Bluhm B."/>
            <person name="Cannon C."/>
            <person name="Castanera R."/>
            <person name="Culley D."/>
            <person name="Daum C."/>
            <person name="Ezra D."/>
            <person name="Gonzalez J."/>
            <person name="Henrissat B."/>
            <person name="Kuo A."/>
            <person name="Liang C."/>
            <person name="Lipzen A."/>
            <person name="Lutzoni F."/>
            <person name="Magnuson J."/>
            <person name="Mondo S."/>
            <person name="Nolan M."/>
            <person name="Ohm R."/>
            <person name="Pangilinan J."/>
            <person name="Park H.-J."/>
            <person name="Ramirez L."/>
            <person name="Alfaro M."/>
            <person name="Sun H."/>
            <person name="Tritt A."/>
            <person name="Yoshinaga Y."/>
            <person name="Zwiers L.-H."/>
            <person name="Turgeon B."/>
            <person name="Goodwin S."/>
            <person name="Spatafora J."/>
            <person name="Crous P."/>
            <person name="Grigoriev I."/>
        </authorList>
    </citation>
    <scope>NUCLEOTIDE SEQUENCE</scope>
    <source>
        <strain evidence="12">CBS 116435</strain>
    </source>
</reference>
<comment type="similarity">
    <text evidence="3 9">Belongs to the TFB2 family.</text>
</comment>
<dbReference type="GO" id="GO:0000439">
    <property type="term" value="C:transcription factor TFIIH core complex"/>
    <property type="evidence" value="ECO:0007669"/>
    <property type="project" value="InterPro"/>
</dbReference>
<sequence>MTSAASRRALDYLEGLPGVTFSKLYQQPSTALAIFRRMLPHMAKTIVMAMLYMPGHIFATADLDAWIRPSVSSSRAKDRAMSVLQRLKILFDAKTEEDAPRTAYRLSSTFAKSLQNALTGGGNHRSFGVPCSTPDKTLISVDYLDSYARQHWEAILYYVVGSAGAGIRSNSIDIQANTKLVLQQGEFVAIHGGQASITKAGFFFLLQEINAQIWNLLIVYLQILERNTDMQMDSVDVLSFLFTLGSLELGTSYSTSNLTPTQQIMLEDLCDWGLIYRRNSQATRYYPTRLATTLTSDAPALPNSTLTSTTVNNAPENKPDSDSLAATANDKGYIILETNYRLYAYTSSPLLISILSLFARLDTRYPNMLTARLTKPSVQNAISLGIDSEQIINYLHIHAHPILRAQVPVLPPTVVDQIRLWQIEGERMEATRGFLIRDVGSREEFDKAVDYARALGVLVKVFPGKGKFFVERMDQMKTYFMRRTEERRARQAQLQA</sequence>
<accession>A0A9P4QHR6</accession>
<proteinExistence type="inferred from homology"/>
<keyword evidence="6 9" id="KW-0804">Transcription</keyword>
<keyword evidence="8 9" id="KW-0539">Nucleus</keyword>
<dbReference type="Proteomes" id="UP000799441">
    <property type="component" value="Unassembled WGS sequence"/>
</dbReference>
<dbReference type="GO" id="GO:0003690">
    <property type="term" value="F:double-stranded DNA binding"/>
    <property type="evidence" value="ECO:0007669"/>
    <property type="project" value="TreeGrafter"/>
</dbReference>
<evidence type="ECO:0000256" key="5">
    <source>
        <dbReference type="ARBA" id="ARBA00023015"/>
    </source>
</evidence>
<dbReference type="OrthoDB" id="364513at2759"/>
<dbReference type="InterPro" id="IPR004598">
    <property type="entry name" value="TFIIH_p52/Tfb2"/>
</dbReference>
<evidence type="ECO:0000256" key="1">
    <source>
        <dbReference type="ARBA" id="ARBA00002817"/>
    </source>
</evidence>
<keyword evidence="7 9" id="KW-0234">DNA repair</keyword>
<evidence type="ECO:0000256" key="4">
    <source>
        <dbReference type="ARBA" id="ARBA00022763"/>
    </source>
</evidence>
<evidence type="ECO:0000256" key="10">
    <source>
        <dbReference type="SAM" id="MobiDB-lite"/>
    </source>
</evidence>
<feature type="compositionally biased region" description="Polar residues" evidence="10">
    <location>
        <begin position="303"/>
        <end position="315"/>
    </location>
</feature>
<dbReference type="AlphaFoldDB" id="A0A9P4QHR6"/>
<evidence type="ECO:0000313" key="13">
    <source>
        <dbReference type="Proteomes" id="UP000799441"/>
    </source>
</evidence>
<evidence type="ECO:0000256" key="2">
    <source>
        <dbReference type="ARBA" id="ARBA00004123"/>
    </source>
</evidence>
<keyword evidence="4 9" id="KW-0227">DNA damage</keyword>
<organism evidence="12 13">
    <name type="scientific">Polychaeton citri CBS 116435</name>
    <dbReference type="NCBI Taxonomy" id="1314669"/>
    <lineage>
        <taxon>Eukaryota</taxon>
        <taxon>Fungi</taxon>
        <taxon>Dikarya</taxon>
        <taxon>Ascomycota</taxon>
        <taxon>Pezizomycotina</taxon>
        <taxon>Dothideomycetes</taxon>
        <taxon>Dothideomycetidae</taxon>
        <taxon>Capnodiales</taxon>
        <taxon>Capnodiaceae</taxon>
        <taxon>Polychaeton</taxon>
    </lineage>
</organism>
<dbReference type="PANTHER" id="PTHR13152:SF0">
    <property type="entry name" value="GENERAL TRANSCRIPTION FACTOR IIH SUBUNIT 4"/>
    <property type="match status" value="1"/>
</dbReference>
<keyword evidence="13" id="KW-1185">Reference proteome</keyword>
<gene>
    <name evidence="12" type="ORF">K431DRAFT_281589</name>
</gene>
<comment type="caution">
    <text evidence="12">The sequence shown here is derived from an EMBL/GenBank/DDBJ whole genome shotgun (WGS) entry which is preliminary data.</text>
</comment>
<evidence type="ECO:0000256" key="8">
    <source>
        <dbReference type="ARBA" id="ARBA00023242"/>
    </source>
</evidence>
<dbReference type="Gene3D" id="3.30.70.2610">
    <property type="match status" value="1"/>
</dbReference>
<comment type="function">
    <text evidence="9">Component of the general transcription and DNA repair factor IIH (TFIIH) core complex which is involved in general and transcription-coupled nucleotide excision repair (NER) of damaged DNA.</text>
</comment>
<comment type="subcellular location">
    <subcellularLocation>
        <location evidence="2 9">Nucleus</location>
    </subcellularLocation>
</comment>
<protein>
    <recommendedName>
        <fullName evidence="9">RNA polymerase II transcription factor B subunit 2</fullName>
    </recommendedName>
</protein>
<feature type="domain" description="Transcription factor Tfb2 C-terminal" evidence="11">
    <location>
        <begin position="416"/>
        <end position="480"/>
    </location>
</feature>
<dbReference type="InterPro" id="IPR040662">
    <property type="entry name" value="Tfb2_C"/>
</dbReference>
<evidence type="ECO:0000256" key="9">
    <source>
        <dbReference type="RuleBase" id="RU364024"/>
    </source>
</evidence>
<evidence type="ECO:0000256" key="7">
    <source>
        <dbReference type="ARBA" id="ARBA00023204"/>
    </source>
</evidence>
<evidence type="ECO:0000256" key="3">
    <source>
        <dbReference type="ARBA" id="ARBA00007132"/>
    </source>
</evidence>
<dbReference type="Pfam" id="PF18307">
    <property type="entry name" value="Tfb2_C"/>
    <property type="match status" value="1"/>
</dbReference>
<name>A0A9P4QHR6_9PEZI</name>
<dbReference type="GO" id="GO:0001671">
    <property type="term" value="F:ATPase activator activity"/>
    <property type="evidence" value="ECO:0007669"/>
    <property type="project" value="InterPro"/>
</dbReference>
<feature type="region of interest" description="Disordered" evidence="10">
    <location>
        <begin position="303"/>
        <end position="323"/>
    </location>
</feature>
<dbReference type="Pfam" id="PF03849">
    <property type="entry name" value="Tfb2"/>
    <property type="match status" value="1"/>
</dbReference>
<evidence type="ECO:0000256" key="6">
    <source>
        <dbReference type="ARBA" id="ARBA00023163"/>
    </source>
</evidence>
<evidence type="ECO:0000259" key="11">
    <source>
        <dbReference type="Pfam" id="PF18307"/>
    </source>
</evidence>
<dbReference type="EMBL" id="MU003769">
    <property type="protein sequence ID" value="KAF2725111.1"/>
    <property type="molecule type" value="Genomic_DNA"/>
</dbReference>
<dbReference type="GO" id="GO:0005675">
    <property type="term" value="C:transcription factor TFIIH holo complex"/>
    <property type="evidence" value="ECO:0007669"/>
    <property type="project" value="TreeGrafter"/>
</dbReference>
<dbReference type="GO" id="GO:0006289">
    <property type="term" value="P:nucleotide-excision repair"/>
    <property type="evidence" value="ECO:0007669"/>
    <property type="project" value="InterPro"/>
</dbReference>
<evidence type="ECO:0000313" key="12">
    <source>
        <dbReference type="EMBL" id="KAF2725111.1"/>
    </source>
</evidence>